<comment type="caution">
    <text evidence="1">The sequence shown here is derived from an EMBL/GenBank/DDBJ whole genome shotgun (WGS) entry which is preliminary data.</text>
</comment>
<proteinExistence type="predicted"/>
<sequence length="51" mass="5764">MAKKTVASLQGSNKEGRSYTKVIKMVKSSTGSYTFNEQMVPNDKVQDFFKK</sequence>
<dbReference type="InterPro" id="IPR025379">
    <property type="entry name" value="DUF4295"/>
</dbReference>
<name>A0A5J4RB91_9ZZZZ</name>
<dbReference type="Pfam" id="PF14128">
    <property type="entry name" value="DUF4295"/>
    <property type="match status" value="1"/>
</dbReference>
<accession>A0A5J4RB91</accession>
<evidence type="ECO:0008006" key="2">
    <source>
        <dbReference type="Google" id="ProtNLM"/>
    </source>
</evidence>
<reference evidence="1" key="1">
    <citation type="submission" date="2019-03" db="EMBL/GenBank/DDBJ databases">
        <title>Single cell metagenomics reveals metabolic interactions within the superorganism composed of flagellate Streblomastix strix and complex community of Bacteroidetes bacteria on its surface.</title>
        <authorList>
            <person name="Treitli S.C."/>
            <person name="Kolisko M."/>
            <person name="Husnik F."/>
            <person name="Keeling P."/>
            <person name="Hampl V."/>
        </authorList>
    </citation>
    <scope>NUCLEOTIDE SEQUENCE</scope>
    <source>
        <strain evidence="1">STM</strain>
    </source>
</reference>
<protein>
    <recommendedName>
        <fullName evidence="2">DUF4295 domain-containing protein</fullName>
    </recommendedName>
</protein>
<dbReference type="AlphaFoldDB" id="A0A5J4RB91"/>
<evidence type="ECO:0000313" key="1">
    <source>
        <dbReference type="EMBL" id="KAA6330624.1"/>
    </source>
</evidence>
<organism evidence="1">
    <name type="scientific">termite gut metagenome</name>
    <dbReference type="NCBI Taxonomy" id="433724"/>
    <lineage>
        <taxon>unclassified sequences</taxon>
        <taxon>metagenomes</taxon>
        <taxon>organismal metagenomes</taxon>
    </lineage>
</organism>
<gene>
    <name evidence="1" type="ORF">EZS27_020689</name>
</gene>
<dbReference type="EMBL" id="SNRY01001478">
    <property type="protein sequence ID" value="KAA6330624.1"/>
    <property type="molecule type" value="Genomic_DNA"/>
</dbReference>